<dbReference type="Gene3D" id="3.40.1260.10">
    <property type="entry name" value="DsrEFH-like"/>
    <property type="match status" value="1"/>
</dbReference>
<proteinExistence type="inferred from homology"/>
<protein>
    <submittedName>
        <fullName evidence="2">Sulfurtransferase complex subunit TusC</fullName>
        <ecNumber evidence="2">2.8.1.-</ecNumber>
    </submittedName>
</protein>
<dbReference type="PANTHER" id="PTHR38780">
    <property type="entry name" value="PROTEIN TUSC"/>
    <property type="match status" value="1"/>
</dbReference>
<evidence type="ECO:0000313" key="2">
    <source>
        <dbReference type="EMBL" id="MBT0723777.1"/>
    </source>
</evidence>
<dbReference type="InterPro" id="IPR003787">
    <property type="entry name" value="Sulphur_relay_DsrE/F-like"/>
</dbReference>
<organism evidence="2 3">
    <name type="scientific">Rosenbergiella gaditana</name>
    <dbReference type="NCBI Taxonomy" id="2726987"/>
    <lineage>
        <taxon>Bacteria</taxon>
        <taxon>Pseudomonadati</taxon>
        <taxon>Pseudomonadota</taxon>
        <taxon>Gammaproteobacteria</taxon>
        <taxon>Enterobacterales</taxon>
        <taxon>Erwiniaceae</taxon>
        <taxon>Rosenbergiella</taxon>
    </lineage>
</organism>
<dbReference type="EC" id="2.8.1.-" evidence="2"/>
<dbReference type="Proteomes" id="UP000790096">
    <property type="component" value="Unassembled WGS sequence"/>
</dbReference>
<dbReference type="Pfam" id="PF02635">
    <property type="entry name" value="DsrE"/>
    <property type="match status" value="1"/>
</dbReference>
<dbReference type="SUPFAM" id="SSF75169">
    <property type="entry name" value="DsrEFH-like"/>
    <property type="match status" value="1"/>
</dbReference>
<comment type="similarity">
    <text evidence="1">Belongs to the DsrF/TusC family.</text>
</comment>
<dbReference type="NCBIfam" id="NF001238">
    <property type="entry name" value="PRK00211.1"/>
    <property type="match status" value="1"/>
</dbReference>
<name>A0ABS5SV52_9GAMM</name>
<dbReference type="InterPro" id="IPR027396">
    <property type="entry name" value="DsrEFH-like"/>
</dbReference>
<sequence>MNSIAFIFKTAPHGSSSGREGLDALLATGALSDDIGVFFMGEGVFHLISSQQPSTIFARDYITTFKLLELYDIEDVYVCQQSLVARGVIEQAIGSMAATALPLNELQQRLSRYDKIISF</sequence>
<comment type="caution">
    <text evidence="2">The sequence shown here is derived from an EMBL/GenBank/DDBJ whole genome shotgun (WGS) entry which is preliminary data.</text>
</comment>
<evidence type="ECO:0000256" key="1">
    <source>
        <dbReference type="ARBA" id="ARBA00005996"/>
    </source>
</evidence>
<dbReference type="GO" id="GO:0016740">
    <property type="term" value="F:transferase activity"/>
    <property type="evidence" value="ECO:0007669"/>
    <property type="project" value="UniProtKB-KW"/>
</dbReference>
<dbReference type="InterPro" id="IPR017462">
    <property type="entry name" value="Sulphur_relay_TusC/DsrF"/>
</dbReference>
<dbReference type="RefSeq" id="WP_214236480.1">
    <property type="nucleotide sequence ID" value="NZ_JABBFR010000004.1"/>
</dbReference>
<accession>A0ABS5SV52</accession>
<dbReference type="PANTHER" id="PTHR38780:SF1">
    <property type="entry name" value="PROTEIN TUSC"/>
    <property type="match status" value="1"/>
</dbReference>
<keyword evidence="2" id="KW-0808">Transferase</keyword>
<reference evidence="2 3" key="1">
    <citation type="submission" date="2020-04" db="EMBL/GenBank/DDBJ databases">
        <title>Genome sequencing of Rosenbergiella species.</title>
        <authorList>
            <person name="Alvarez-Perez S."/>
            <person name="Lievens B."/>
        </authorList>
    </citation>
    <scope>NUCLEOTIDE SEQUENCE [LARGE SCALE GENOMIC DNA]</scope>
    <source>
        <strain evidence="2 3">S61</strain>
    </source>
</reference>
<evidence type="ECO:0000313" key="3">
    <source>
        <dbReference type="Proteomes" id="UP000790096"/>
    </source>
</evidence>
<keyword evidence="3" id="KW-1185">Reference proteome</keyword>
<dbReference type="EMBL" id="JABBFR010000004">
    <property type="protein sequence ID" value="MBT0723777.1"/>
    <property type="molecule type" value="Genomic_DNA"/>
</dbReference>
<gene>
    <name evidence="2" type="primary">tusC</name>
    <name evidence="2" type="ORF">HH682_04835</name>
</gene>
<dbReference type="NCBIfam" id="TIGR03010">
    <property type="entry name" value="sulf_tusC_dsrF"/>
    <property type="match status" value="1"/>
</dbReference>